<feature type="compositionally biased region" description="Low complexity" evidence="1">
    <location>
        <begin position="33"/>
        <end position="52"/>
    </location>
</feature>
<evidence type="ECO:0000256" key="1">
    <source>
        <dbReference type="SAM" id="MobiDB-lite"/>
    </source>
</evidence>
<organism evidence="2 3">
    <name type="scientific">Rhizopus stolonifer</name>
    <name type="common">Rhizopus nigricans</name>
    <dbReference type="NCBI Taxonomy" id="4846"/>
    <lineage>
        <taxon>Eukaryota</taxon>
        <taxon>Fungi</taxon>
        <taxon>Fungi incertae sedis</taxon>
        <taxon>Mucoromycota</taxon>
        <taxon>Mucoromycotina</taxon>
        <taxon>Mucoromycetes</taxon>
        <taxon>Mucorales</taxon>
        <taxon>Mucorineae</taxon>
        <taxon>Rhizopodaceae</taxon>
        <taxon>Rhizopus</taxon>
    </lineage>
</organism>
<dbReference type="AlphaFoldDB" id="A0A367KJF7"/>
<dbReference type="Proteomes" id="UP000253551">
    <property type="component" value="Unassembled WGS sequence"/>
</dbReference>
<name>A0A367KJF7_RHIST</name>
<evidence type="ECO:0000313" key="3">
    <source>
        <dbReference type="Proteomes" id="UP000253551"/>
    </source>
</evidence>
<feature type="non-terminal residue" evidence="2">
    <location>
        <position position="1"/>
    </location>
</feature>
<gene>
    <name evidence="2" type="ORF">CU098_006975</name>
</gene>
<sequence>ELNRTKLIIRQLSQISSSSTIFAKPVREKPQPTTTMDITSPSSPDTSASGSAISECRRQVTLRLFEAPNFQTVSGFVTLHIPRKRLLNRTVLPQHWNRHLSRHWYWLPVSRCYRSITIYKNSSPLDPQHIAKPIVQARISRSLEKRKWYEFDKVAQTFDSLLSTHTEAIEFKTTADFVYNATKMNQK</sequence>
<dbReference type="EMBL" id="PJQM01001426">
    <property type="protein sequence ID" value="RCI02364.1"/>
    <property type="molecule type" value="Genomic_DNA"/>
</dbReference>
<protein>
    <submittedName>
        <fullName evidence="2">Uncharacterized protein</fullName>
    </submittedName>
</protein>
<reference evidence="2 3" key="1">
    <citation type="journal article" date="2018" name="G3 (Bethesda)">
        <title>Phylogenetic and Phylogenomic Definition of Rhizopus Species.</title>
        <authorList>
            <person name="Gryganskyi A.P."/>
            <person name="Golan J."/>
            <person name="Dolatabadi S."/>
            <person name="Mondo S."/>
            <person name="Robb S."/>
            <person name="Idnurm A."/>
            <person name="Muszewska A."/>
            <person name="Steczkiewicz K."/>
            <person name="Masonjones S."/>
            <person name="Liao H.L."/>
            <person name="Gajdeczka M.T."/>
            <person name="Anike F."/>
            <person name="Vuek A."/>
            <person name="Anishchenko I.M."/>
            <person name="Voigt K."/>
            <person name="de Hoog G.S."/>
            <person name="Smith M.E."/>
            <person name="Heitman J."/>
            <person name="Vilgalys R."/>
            <person name="Stajich J.E."/>
        </authorList>
    </citation>
    <scope>NUCLEOTIDE SEQUENCE [LARGE SCALE GENOMIC DNA]</scope>
    <source>
        <strain evidence="2 3">LSU 92-RS-03</strain>
    </source>
</reference>
<feature type="region of interest" description="Disordered" evidence="1">
    <location>
        <begin position="27"/>
        <end position="52"/>
    </location>
</feature>
<accession>A0A367KJF7</accession>
<comment type="caution">
    <text evidence="2">The sequence shown here is derived from an EMBL/GenBank/DDBJ whole genome shotgun (WGS) entry which is preliminary data.</text>
</comment>
<proteinExistence type="predicted"/>
<evidence type="ECO:0000313" key="2">
    <source>
        <dbReference type="EMBL" id="RCI02364.1"/>
    </source>
</evidence>
<keyword evidence="3" id="KW-1185">Reference proteome</keyword>